<keyword evidence="5" id="KW-1185">Reference proteome</keyword>
<dbReference type="SUPFAM" id="SSF81901">
    <property type="entry name" value="HCP-like"/>
    <property type="match status" value="1"/>
</dbReference>
<sequence>MMLEKGKKPDVVSCNTLLMGLCNNGKVDEAMKLFSAVLKDVKYIEPDVITFNCLIQGLCKEDQLDEAAEIYNMMIERGISGNIQSAEELLKDMFQMGLTPDAFTYSIIINRFSKLGQLEQAKLAFDRMISSGFKPSIHVYDSLLKGFSSQDEAEEIINLLRQMADEKIVLDPKMINTILNCLCHSSLGADVVKLLPTLPQKYQKGQASRAMSC</sequence>
<dbReference type="AlphaFoldDB" id="A0A6A6KS44"/>
<dbReference type="PROSITE" id="PS51375">
    <property type="entry name" value="PPR"/>
    <property type="match status" value="3"/>
</dbReference>
<dbReference type="Pfam" id="PF01535">
    <property type="entry name" value="PPR"/>
    <property type="match status" value="1"/>
</dbReference>
<name>A0A6A6KS44_HEVBR</name>
<accession>A0A6A6KS44</accession>
<comment type="caution">
    <text evidence="4">The sequence shown here is derived from an EMBL/GenBank/DDBJ whole genome shotgun (WGS) entry which is preliminary data.</text>
</comment>
<dbReference type="Proteomes" id="UP000467840">
    <property type="component" value="Chromosome 2"/>
</dbReference>
<protein>
    <recommendedName>
        <fullName evidence="6">Pentacotripeptide-repeat region of PRORP domain-containing protein</fullName>
    </recommendedName>
</protein>
<feature type="repeat" description="PPR" evidence="3">
    <location>
        <begin position="101"/>
        <end position="135"/>
    </location>
</feature>
<evidence type="ECO:0000256" key="3">
    <source>
        <dbReference type="PROSITE-ProRule" id="PRU00708"/>
    </source>
</evidence>
<keyword evidence="2" id="KW-0677">Repeat</keyword>
<dbReference type="Pfam" id="PF13041">
    <property type="entry name" value="PPR_2"/>
    <property type="match status" value="1"/>
</dbReference>
<evidence type="ECO:0000256" key="2">
    <source>
        <dbReference type="ARBA" id="ARBA00022737"/>
    </source>
</evidence>
<proteinExistence type="inferred from homology"/>
<dbReference type="InterPro" id="IPR050872">
    <property type="entry name" value="PPR_P_subfamily"/>
</dbReference>
<reference evidence="4 5" key="1">
    <citation type="journal article" date="2020" name="Mol. Plant">
        <title>The Chromosome-Based Rubber Tree Genome Provides New Insights into Spurge Genome Evolution and Rubber Biosynthesis.</title>
        <authorList>
            <person name="Liu J."/>
            <person name="Shi C."/>
            <person name="Shi C.C."/>
            <person name="Li W."/>
            <person name="Zhang Q.J."/>
            <person name="Zhang Y."/>
            <person name="Li K."/>
            <person name="Lu H.F."/>
            <person name="Shi C."/>
            <person name="Zhu S.T."/>
            <person name="Xiao Z.Y."/>
            <person name="Nan H."/>
            <person name="Yue Y."/>
            <person name="Zhu X.G."/>
            <person name="Wu Y."/>
            <person name="Hong X.N."/>
            <person name="Fan G.Y."/>
            <person name="Tong Y."/>
            <person name="Zhang D."/>
            <person name="Mao C.L."/>
            <person name="Liu Y.L."/>
            <person name="Hao S.J."/>
            <person name="Liu W.Q."/>
            <person name="Lv M.Q."/>
            <person name="Zhang H.B."/>
            <person name="Liu Y."/>
            <person name="Hu-Tang G.R."/>
            <person name="Wang J.P."/>
            <person name="Wang J.H."/>
            <person name="Sun Y.H."/>
            <person name="Ni S.B."/>
            <person name="Chen W.B."/>
            <person name="Zhang X.C."/>
            <person name="Jiao Y.N."/>
            <person name="Eichler E.E."/>
            <person name="Li G.H."/>
            <person name="Liu X."/>
            <person name="Gao L.Z."/>
        </authorList>
    </citation>
    <scope>NUCLEOTIDE SEQUENCE [LARGE SCALE GENOMIC DNA]</scope>
    <source>
        <strain evidence="5">cv. GT1</strain>
        <tissue evidence="4">Leaf</tissue>
    </source>
</reference>
<dbReference type="InterPro" id="IPR011990">
    <property type="entry name" value="TPR-like_helical_dom_sf"/>
</dbReference>
<dbReference type="PANTHER" id="PTHR46128">
    <property type="entry name" value="MITOCHONDRIAL GROUP I INTRON SPLICING FACTOR CCM1"/>
    <property type="match status" value="1"/>
</dbReference>
<feature type="repeat" description="PPR" evidence="3">
    <location>
        <begin position="10"/>
        <end position="40"/>
    </location>
</feature>
<evidence type="ECO:0000313" key="5">
    <source>
        <dbReference type="Proteomes" id="UP000467840"/>
    </source>
</evidence>
<feature type="repeat" description="PPR" evidence="3">
    <location>
        <begin position="47"/>
        <end position="81"/>
    </location>
</feature>
<dbReference type="Gene3D" id="1.25.40.10">
    <property type="entry name" value="Tetratricopeptide repeat domain"/>
    <property type="match status" value="2"/>
</dbReference>
<dbReference type="Pfam" id="PF12854">
    <property type="entry name" value="PPR_1"/>
    <property type="match status" value="2"/>
</dbReference>
<comment type="similarity">
    <text evidence="1">Belongs to the PPR family. P subfamily.</text>
</comment>
<dbReference type="NCBIfam" id="TIGR00756">
    <property type="entry name" value="PPR"/>
    <property type="match status" value="3"/>
</dbReference>
<evidence type="ECO:0000256" key="1">
    <source>
        <dbReference type="ARBA" id="ARBA00007626"/>
    </source>
</evidence>
<evidence type="ECO:0008006" key="6">
    <source>
        <dbReference type="Google" id="ProtNLM"/>
    </source>
</evidence>
<organism evidence="4 5">
    <name type="scientific">Hevea brasiliensis</name>
    <name type="common">Para rubber tree</name>
    <name type="synonym">Siphonia brasiliensis</name>
    <dbReference type="NCBI Taxonomy" id="3981"/>
    <lineage>
        <taxon>Eukaryota</taxon>
        <taxon>Viridiplantae</taxon>
        <taxon>Streptophyta</taxon>
        <taxon>Embryophyta</taxon>
        <taxon>Tracheophyta</taxon>
        <taxon>Spermatophyta</taxon>
        <taxon>Magnoliopsida</taxon>
        <taxon>eudicotyledons</taxon>
        <taxon>Gunneridae</taxon>
        <taxon>Pentapetalae</taxon>
        <taxon>rosids</taxon>
        <taxon>fabids</taxon>
        <taxon>Malpighiales</taxon>
        <taxon>Euphorbiaceae</taxon>
        <taxon>Crotonoideae</taxon>
        <taxon>Micrandreae</taxon>
        <taxon>Hevea</taxon>
    </lineage>
</organism>
<gene>
    <name evidence="4" type="ORF">GH714_035777</name>
</gene>
<evidence type="ECO:0000313" key="4">
    <source>
        <dbReference type="EMBL" id="KAF2291830.1"/>
    </source>
</evidence>
<dbReference type="InterPro" id="IPR002885">
    <property type="entry name" value="PPR_rpt"/>
</dbReference>
<dbReference type="PANTHER" id="PTHR46128:SF211">
    <property type="entry name" value="PENTACOTRIPEPTIDE-REPEAT REGION OF PRORP DOMAIN-CONTAINING PROTEIN"/>
    <property type="match status" value="1"/>
</dbReference>
<dbReference type="EMBL" id="JAAGAX010000015">
    <property type="protein sequence ID" value="KAF2291830.1"/>
    <property type="molecule type" value="Genomic_DNA"/>
</dbReference>